<dbReference type="PANTHER" id="PTHR30011:SF16">
    <property type="entry name" value="C2H2 FINGER DOMAIN TRANSCRIPTION FACTOR (EUROFUNG)-RELATED"/>
    <property type="match status" value="1"/>
</dbReference>
<dbReference type="Proteomes" id="UP000185487">
    <property type="component" value="Chromosome"/>
</dbReference>
<dbReference type="KEGG" id="mphy:MCBMB27_05253"/>
<dbReference type="EMBL" id="CP015367">
    <property type="protein sequence ID" value="APT34544.1"/>
    <property type="molecule type" value="Genomic_DNA"/>
</dbReference>
<dbReference type="Gene3D" id="3.20.20.30">
    <property type="entry name" value="Luciferase-like domain"/>
    <property type="match status" value="1"/>
</dbReference>
<sequence length="114" mass="12254">MFLGTLALARRDRLTVRQLLRALGGGVGHRIVVGTPEAIADDIEAWFRAGAADGFNLMPDVLPDGLETFVDAVVPILQRRGLFRRDYTGATLRDHLGLPRPASRFAATDAAASA</sequence>
<proteinExistence type="predicted"/>
<dbReference type="Proteomes" id="UP000199140">
    <property type="component" value="Unassembled WGS sequence"/>
</dbReference>
<dbReference type="GO" id="GO:0016705">
    <property type="term" value="F:oxidoreductase activity, acting on paired donors, with incorporation or reduction of molecular oxygen"/>
    <property type="evidence" value="ECO:0007669"/>
    <property type="project" value="InterPro"/>
</dbReference>
<organism evidence="6 8">
    <name type="scientific">Methylobacterium phyllosphaerae</name>
    <dbReference type="NCBI Taxonomy" id="418223"/>
    <lineage>
        <taxon>Bacteria</taxon>
        <taxon>Pseudomonadati</taxon>
        <taxon>Pseudomonadota</taxon>
        <taxon>Alphaproteobacteria</taxon>
        <taxon>Hyphomicrobiales</taxon>
        <taxon>Methylobacteriaceae</taxon>
        <taxon>Methylobacterium</taxon>
    </lineage>
</organism>
<keyword evidence="1" id="KW-0285">Flavoprotein</keyword>
<keyword evidence="4 5" id="KW-0503">Monooxygenase</keyword>
<keyword evidence="2" id="KW-0288">FMN</keyword>
<keyword evidence="3" id="KW-0560">Oxidoreductase</keyword>
<evidence type="ECO:0000256" key="3">
    <source>
        <dbReference type="ARBA" id="ARBA00023002"/>
    </source>
</evidence>
<evidence type="ECO:0000313" key="8">
    <source>
        <dbReference type="Proteomes" id="UP000199140"/>
    </source>
</evidence>
<protein>
    <submittedName>
        <fullName evidence="5">Nitrilotriacetate monooxygenase component A</fullName>
    </submittedName>
</protein>
<evidence type="ECO:0000313" key="7">
    <source>
        <dbReference type="Proteomes" id="UP000185487"/>
    </source>
</evidence>
<name>A0AAE8L7M7_9HYPH</name>
<dbReference type="InterPro" id="IPR036661">
    <property type="entry name" value="Luciferase-like_sf"/>
</dbReference>
<dbReference type="AlphaFoldDB" id="A0AAE8L7M7"/>
<dbReference type="SUPFAM" id="SSF51679">
    <property type="entry name" value="Bacterial luciferase-like"/>
    <property type="match status" value="1"/>
</dbReference>
<dbReference type="GO" id="GO:0004497">
    <property type="term" value="F:monooxygenase activity"/>
    <property type="evidence" value="ECO:0007669"/>
    <property type="project" value="UniProtKB-KW"/>
</dbReference>
<evidence type="ECO:0000313" key="5">
    <source>
        <dbReference type="EMBL" id="APT34544.1"/>
    </source>
</evidence>
<reference evidence="5 7" key="1">
    <citation type="submission" date="2016-04" db="EMBL/GenBank/DDBJ databases">
        <title>Complete genome sequencing and analysis of CBMB27, Methylobacterium phyllosphaerae isolated from leaf tissues of rice (Oryza sativa L.).</title>
        <authorList>
            <person name="Lee Y."/>
            <person name="Hwangbo K."/>
            <person name="Chung H."/>
            <person name="Yoo J."/>
            <person name="Kim K.Y."/>
            <person name="Sa T.M."/>
            <person name="Um Y."/>
            <person name="Madhaiyan M."/>
        </authorList>
    </citation>
    <scope>NUCLEOTIDE SEQUENCE [LARGE SCALE GENOMIC DNA]</scope>
    <source>
        <strain evidence="5 7">CBMB27</strain>
    </source>
</reference>
<evidence type="ECO:0000256" key="1">
    <source>
        <dbReference type="ARBA" id="ARBA00022630"/>
    </source>
</evidence>
<reference evidence="6 8" key="2">
    <citation type="submission" date="2016-10" db="EMBL/GenBank/DDBJ databases">
        <authorList>
            <person name="Varghese N."/>
            <person name="Submissions S."/>
        </authorList>
    </citation>
    <scope>NUCLEOTIDE SEQUENCE [LARGE SCALE GENOMIC DNA]</scope>
    <source>
        <strain evidence="6 8">CBMB27</strain>
    </source>
</reference>
<dbReference type="InterPro" id="IPR051260">
    <property type="entry name" value="Diverse_substr_monoxygenases"/>
</dbReference>
<evidence type="ECO:0000313" key="6">
    <source>
        <dbReference type="EMBL" id="SFH19542.1"/>
    </source>
</evidence>
<accession>A0AAE8L7M7</accession>
<keyword evidence="7" id="KW-1185">Reference proteome</keyword>
<evidence type="ECO:0000256" key="2">
    <source>
        <dbReference type="ARBA" id="ARBA00022643"/>
    </source>
</evidence>
<evidence type="ECO:0000256" key="4">
    <source>
        <dbReference type="ARBA" id="ARBA00023033"/>
    </source>
</evidence>
<dbReference type="EMBL" id="FOPK01000016">
    <property type="protein sequence ID" value="SFH19542.1"/>
    <property type="molecule type" value="Genomic_DNA"/>
</dbReference>
<gene>
    <name evidence="5" type="ORF">MCBMB27_05253</name>
    <name evidence="6" type="ORF">SAMN05192567_11644</name>
</gene>
<dbReference type="PANTHER" id="PTHR30011">
    <property type="entry name" value="ALKANESULFONATE MONOOXYGENASE-RELATED"/>
    <property type="match status" value="1"/>
</dbReference>